<comment type="similarity">
    <text evidence="1 5">Belongs to the FlgD family.</text>
</comment>
<comment type="function">
    <text evidence="4 5">Required for flagellar hook formation. May act as a scaffolding protein.</text>
</comment>
<evidence type="ECO:0000313" key="9">
    <source>
        <dbReference type="Proteomes" id="UP000023430"/>
    </source>
</evidence>
<dbReference type="GO" id="GO:0044781">
    <property type="term" value="P:bacterial-type flagellum organization"/>
    <property type="evidence" value="ECO:0007669"/>
    <property type="project" value="UniProtKB-UniRule"/>
</dbReference>
<name>X7F9W7_9RHOB</name>
<evidence type="ECO:0000256" key="6">
    <source>
        <dbReference type="SAM" id="MobiDB-lite"/>
    </source>
</evidence>
<dbReference type="STRING" id="1449351.RISW2_22740"/>
<dbReference type="OrthoDB" id="9785233at2"/>
<dbReference type="InterPro" id="IPR005648">
    <property type="entry name" value="FlgD"/>
</dbReference>
<comment type="caution">
    <text evidence="8">The sequence shown here is derived from an EMBL/GenBank/DDBJ whole genome shotgun (WGS) entry which is preliminary data.</text>
</comment>
<protein>
    <recommendedName>
        <fullName evidence="2 5">Basal-body rod modification protein FlgD</fullName>
    </recommendedName>
</protein>
<dbReference type="Gene3D" id="2.60.40.4070">
    <property type="match status" value="1"/>
</dbReference>
<proteinExistence type="inferred from homology"/>
<feature type="region of interest" description="Disordered" evidence="6">
    <location>
        <begin position="1"/>
        <end position="20"/>
    </location>
</feature>
<sequence>MEAPPVTAPAASIASSPAAPDRSAVLASDFDTFLRLLTTQARNQDPLDPLDATDYATQLATFSSVEQQVQTNDLLREIGVAIRGSTLETLRGWTGAQVLVAAAARFDGSPLRVHPDVAEEATSATLTVRDEDGNVVAREALDPGTSGGIDWVGRDTDGAPLPPGRYTFETLSFRDGEVVATRPARVYADVVEARQDPDGTIRIVLEDGQELSEAEAGGIRVRG</sequence>
<dbReference type="RefSeq" id="WP_051491850.1">
    <property type="nucleotide sequence ID" value="NZ_JAME01000008.1"/>
</dbReference>
<dbReference type="Pfam" id="PF13860">
    <property type="entry name" value="FlgD_ig"/>
    <property type="match status" value="1"/>
</dbReference>
<evidence type="ECO:0000256" key="3">
    <source>
        <dbReference type="ARBA" id="ARBA00022795"/>
    </source>
</evidence>
<dbReference type="PATRIC" id="fig|1449351.3.peg.1488"/>
<feature type="domain" description="FlgD/Vpr Ig-like" evidence="7">
    <location>
        <begin position="106"/>
        <end position="169"/>
    </location>
</feature>
<dbReference type="Pfam" id="PF03963">
    <property type="entry name" value="FlgD"/>
    <property type="match status" value="1"/>
</dbReference>
<organism evidence="8 9">
    <name type="scientific">Roseivivax isoporae LMG 25204</name>
    <dbReference type="NCBI Taxonomy" id="1449351"/>
    <lineage>
        <taxon>Bacteria</taxon>
        <taxon>Pseudomonadati</taxon>
        <taxon>Pseudomonadota</taxon>
        <taxon>Alphaproteobacteria</taxon>
        <taxon>Rhodobacterales</taxon>
        <taxon>Roseobacteraceae</taxon>
        <taxon>Roseivivax</taxon>
    </lineage>
</organism>
<dbReference type="AlphaFoldDB" id="X7F9W7"/>
<evidence type="ECO:0000256" key="1">
    <source>
        <dbReference type="ARBA" id="ARBA00010577"/>
    </source>
</evidence>
<evidence type="ECO:0000313" key="8">
    <source>
        <dbReference type="EMBL" id="ETX29702.1"/>
    </source>
</evidence>
<dbReference type="Proteomes" id="UP000023430">
    <property type="component" value="Unassembled WGS sequence"/>
</dbReference>
<reference evidence="8 9" key="1">
    <citation type="submission" date="2014-01" db="EMBL/GenBank/DDBJ databases">
        <title>Roseivivax isoporae LMG 25204 Genome Sequencing.</title>
        <authorList>
            <person name="Lai Q."/>
            <person name="Li G."/>
            <person name="Shao Z."/>
        </authorList>
    </citation>
    <scope>NUCLEOTIDE SEQUENCE [LARGE SCALE GENOMIC DNA]</scope>
    <source>
        <strain evidence="8 9">LMG 25204</strain>
    </source>
</reference>
<evidence type="ECO:0000259" key="7">
    <source>
        <dbReference type="Pfam" id="PF13860"/>
    </source>
</evidence>
<keyword evidence="9" id="KW-1185">Reference proteome</keyword>
<keyword evidence="3 5" id="KW-1005">Bacterial flagellum biogenesis</keyword>
<accession>X7F9W7</accession>
<gene>
    <name evidence="8" type="ORF">RISW2_22740</name>
</gene>
<dbReference type="EMBL" id="JAME01000008">
    <property type="protein sequence ID" value="ETX29702.1"/>
    <property type="molecule type" value="Genomic_DNA"/>
</dbReference>
<evidence type="ECO:0000256" key="5">
    <source>
        <dbReference type="RuleBase" id="RU362076"/>
    </source>
</evidence>
<dbReference type="eggNOG" id="COG1843">
    <property type="taxonomic scope" value="Bacteria"/>
</dbReference>
<evidence type="ECO:0000256" key="2">
    <source>
        <dbReference type="ARBA" id="ARBA00016013"/>
    </source>
</evidence>
<evidence type="ECO:0000256" key="4">
    <source>
        <dbReference type="ARBA" id="ARBA00024746"/>
    </source>
</evidence>
<dbReference type="InterPro" id="IPR025965">
    <property type="entry name" value="FlgD/Vpr_Ig-like"/>
</dbReference>